<feature type="non-terminal residue" evidence="1">
    <location>
        <position position="1"/>
    </location>
</feature>
<dbReference type="SUPFAM" id="SSF50729">
    <property type="entry name" value="PH domain-like"/>
    <property type="match status" value="1"/>
</dbReference>
<proteinExistence type="predicted"/>
<comment type="caution">
    <text evidence="1">The sequence shown here is derived from an EMBL/GenBank/DDBJ whole genome shotgun (WGS) entry which is preliminary data.</text>
</comment>
<feature type="non-terminal residue" evidence="1">
    <location>
        <position position="110"/>
    </location>
</feature>
<sequence>DDRRYLLDFQNAEENLLFRTAYAAVVENTFDISKFNRSLLLKGPVEKKGISGFKTRYLILVPRKLYILSSKTSIFPRSVLSLLDANPRYDESRNTVHLDVMGKEYVFRTD</sequence>
<evidence type="ECO:0000313" key="2">
    <source>
        <dbReference type="Proteomes" id="UP001054857"/>
    </source>
</evidence>
<keyword evidence="2" id="KW-1185">Reference proteome</keyword>
<evidence type="ECO:0000313" key="1">
    <source>
        <dbReference type="EMBL" id="GFR43943.1"/>
    </source>
</evidence>
<organism evidence="1 2">
    <name type="scientific">Astrephomene gubernaculifera</name>
    <dbReference type="NCBI Taxonomy" id="47775"/>
    <lineage>
        <taxon>Eukaryota</taxon>
        <taxon>Viridiplantae</taxon>
        <taxon>Chlorophyta</taxon>
        <taxon>core chlorophytes</taxon>
        <taxon>Chlorophyceae</taxon>
        <taxon>CS clade</taxon>
        <taxon>Chlamydomonadales</taxon>
        <taxon>Astrephomenaceae</taxon>
        <taxon>Astrephomene</taxon>
    </lineage>
</organism>
<name>A0AAD3DNQ6_9CHLO</name>
<protein>
    <submittedName>
        <fullName evidence="1">Uncharacterized protein</fullName>
    </submittedName>
</protein>
<dbReference type="EMBL" id="BMAR01000006">
    <property type="protein sequence ID" value="GFR43943.1"/>
    <property type="molecule type" value="Genomic_DNA"/>
</dbReference>
<dbReference type="AlphaFoldDB" id="A0AAD3DNQ6"/>
<dbReference type="Proteomes" id="UP001054857">
    <property type="component" value="Unassembled WGS sequence"/>
</dbReference>
<accession>A0AAD3DNQ6</accession>
<reference evidence="1 2" key="1">
    <citation type="journal article" date="2021" name="Sci. Rep.">
        <title>Genome sequencing of the multicellular alga Astrephomene provides insights into convergent evolution of germ-soma differentiation.</title>
        <authorList>
            <person name="Yamashita S."/>
            <person name="Yamamoto K."/>
            <person name="Matsuzaki R."/>
            <person name="Suzuki S."/>
            <person name="Yamaguchi H."/>
            <person name="Hirooka S."/>
            <person name="Minakuchi Y."/>
            <person name="Miyagishima S."/>
            <person name="Kawachi M."/>
            <person name="Toyoda A."/>
            <person name="Nozaki H."/>
        </authorList>
    </citation>
    <scope>NUCLEOTIDE SEQUENCE [LARGE SCALE GENOMIC DNA]</scope>
    <source>
        <strain evidence="1 2">NIES-4017</strain>
    </source>
</reference>
<gene>
    <name evidence="1" type="ORF">Agub_g5082</name>
</gene>